<proteinExistence type="predicted"/>
<dbReference type="Gene3D" id="1.10.287.110">
    <property type="entry name" value="DnaJ domain"/>
    <property type="match status" value="1"/>
</dbReference>
<comment type="caution">
    <text evidence="3">The sequence shown here is derived from an EMBL/GenBank/DDBJ whole genome shotgun (WGS) entry which is preliminary data.</text>
</comment>
<feature type="compositionally biased region" description="Basic and acidic residues" evidence="1">
    <location>
        <begin position="287"/>
        <end position="310"/>
    </location>
</feature>
<dbReference type="InterPro" id="IPR036869">
    <property type="entry name" value="J_dom_sf"/>
</dbReference>
<dbReference type="AlphaFoldDB" id="A0A835P645"/>
<dbReference type="InterPro" id="IPR024593">
    <property type="entry name" value="DUF3444"/>
</dbReference>
<dbReference type="InterPro" id="IPR056988">
    <property type="entry name" value="Zn_ribbon_pln"/>
</dbReference>
<dbReference type="EMBL" id="JADCNM010000566">
    <property type="protein sequence ID" value="KAG0446563.1"/>
    <property type="molecule type" value="Genomic_DNA"/>
</dbReference>
<reference evidence="3 4" key="1">
    <citation type="journal article" date="2020" name="Nat. Food">
        <title>A phased Vanilla planifolia genome enables genetic improvement of flavour and production.</title>
        <authorList>
            <person name="Hasing T."/>
            <person name="Tang H."/>
            <person name="Brym M."/>
            <person name="Khazi F."/>
            <person name="Huang T."/>
            <person name="Chambers A.H."/>
        </authorList>
    </citation>
    <scope>NUCLEOTIDE SEQUENCE [LARGE SCALE GENOMIC DNA]</scope>
    <source>
        <tissue evidence="3">Leaf</tissue>
    </source>
</reference>
<dbReference type="InterPro" id="IPR018253">
    <property type="entry name" value="DnaJ_domain_CS"/>
</dbReference>
<feature type="domain" description="J" evidence="2">
    <location>
        <begin position="66"/>
        <end position="130"/>
    </location>
</feature>
<dbReference type="SMART" id="SM00271">
    <property type="entry name" value="DnaJ"/>
    <property type="match status" value="1"/>
</dbReference>
<evidence type="ECO:0000259" key="2">
    <source>
        <dbReference type="PROSITE" id="PS50076"/>
    </source>
</evidence>
<dbReference type="PANTHER" id="PTHR44137:SF32">
    <property type="entry name" value="DNAJ HEAT SHOCK AMINO-TERMINAL DOMAIN PROTEIN"/>
    <property type="match status" value="1"/>
</dbReference>
<feature type="compositionally biased region" description="Polar residues" evidence="1">
    <location>
        <begin position="234"/>
        <end position="246"/>
    </location>
</feature>
<dbReference type="Pfam" id="PF23551">
    <property type="entry name" value="Zn_ribbon_20"/>
    <property type="match status" value="1"/>
</dbReference>
<name>A0A835P645_VANPL</name>
<dbReference type="PANTHER" id="PTHR44137">
    <property type="entry name" value="BNAC03G44070D PROTEIN"/>
    <property type="match status" value="1"/>
</dbReference>
<dbReference type="Pfam" id="PF11926">
    <property type="entry name" value="DUF3444"/>
    <property type="match status" value="1"/>
</dbReference>
<feature type="region of interest" description="Disordered" evidence="1">
    <location>
        <begin position="164"/>
        <end position="186"/>
    </location>
</feature>
<feature type="region of interest" description="Disordered" evidence="1">
    <location>
        <begin position="285"/>
        <end position="362"/>
    </location>
</feature>
<dbReference type="SUPFAM" id="SSF46565">
    <property type="entry name" value="Chaperone J-domain"/>
    <property type="match status" value="1"/>
</dbReference>
<dbReference type="InterPro" id="IPR001623">
    <property type="entry name" value="DnaJ_domain"/>
</dbReference>
<dbReference type="PROSITE" id="PS00636">
    <property type="entry name" value="DNAJ_1"/>
    <property type="match status" value="1"/>
</dbReference>
<protein>
    <recommendedName>
        <fullName evidence="2">J domain-containing protein</fullName>
    </recommendedName>
</protein>
<evidence type="ECO:0000313" key="3">
    <source>
        <dbReference type="EMBL" id="KAG0446563.1"/>
    </source>
</evidence>
<accession>A0A835P645</accession>
<dbReference type="Pfam" id="PF00226">
    <property type="entry name" value="DnaJ"/>
    <property type="match status" value="1"/>
</dbReference>
<organism evidence="3 4">
    <name type="scientific">Vanilla planifolia</name>
    <name type="common">Vanilla</name>
    <dbReference type="NCBI Taxonomy" id="51239"/>
    <lineage>
        <taxon>Eukaryota</taxon>
        <taxon>Viridiplantae</taxon>
        <taxon>Streptophyta</taxon>
        <taxon>Embryophyta</taxon>
        <taxon>Tracheophyta</taxon>
        <taxon>Spermatophyta</taxon>
        <taxon>Magnoliopsida</taxon>
        <taxon>Liliopsida</taxon>
        <taxon>Asparagales</taxon>
        <taxon>Orchidaceae</taxon>
        <taxon>Vanilloideae</taxon>
        <taxon>Vanilleae</taxon>
        <taxon>Vanilla</taxon>
    </lineage>
</organism>
<evidence type="ECO:0000256" key="1">
    <source>
        <dbReference type="SAM" id="MobiDB-lite"/>
    </source>
</evidence>
<feature type="region of interest" description="Disordered" evidence="1">
    <location>
        <begin position="234"/>
        <end position="272"/>
    </location>
</feature>
<dbReference type="OrthoDB" id="66964at2759"/>
<dbReference type="Proteomes" id="UP000639772">
    <property type="component" value="Unassembled WGS sequence"/>
</dbReference>
<dbReference type="PRINTS" id="PR00625">
    <property type="entry name" value="JDOMAIN"/>
</dbReference>
<dbReference type="GO" id="GO:0005783">
    <property type="term" value="C:endoplasmic reticulum"/>
    <property type="evidence" value="ECO:0007669"/>
    <property type="project" value="UniProtKB-ARBA"/>
</dbReference>
<gene>
    <name evidence="3" type="ORF">HPP92_028770</name>
</gene>
<dbReference type="CDD" id="cd06257">
    <property type="entry name" value="DnaJ"/>
    <property type="match status" value="1"/>
</dbReference>
<dbReference type="PROSITE" id="PS50076">
    <property type="entry name" value="DNAJ_2"/>
    <property type="match status" value="1"/>
</dbReference>
<evidence type="ECO:0000313" key="4">
    <source>
        <dbReference type="Proteomes" id="UP000639772"/>
    </source>
</evidence>
<sequence length="735" mass="83620">MDCNRGEALRAKELAERKFSEKDYIGAMKFAMKAQNLFPSLEGVSQLITTLDVYLASEGKVNGEKDWYAVLHVSASADEETVKKQYRKLALLLHPDKNKSAGAEGAFQIVSEAWSVLSDKSKKMVYDQKICVEGFQQTASQSSKNTSVPCATTNGSYQFYSDAAEKTKKQQRNSHKPQSAPPPSHSTLPTFWTSCAGCCMQYEYHRVYLNKSLLCPKCKKPFLATELASPPTGLNPTRWSFKQQKQQIKHKNSNSLRDTGAAGLHQGQSANSLSNSNFQWAANVSHQTHENVKRQREEAEAAVRREETLRRKLSGQPACSSVNNHVGHGDDKIGTARTGIVDDTTDSNVGDQVDPNVECSRNTVPEGGKGTWFYNDSRRSSFSGRRSNLYTEYAQVDVRAMLVEKAKVGILKKLGEFNLAEATKAKDFNRVIKKKRPKDGKGSIAIDMHNVKYKVQKKHSNVRLMDNHRTNNERIRDMGIRQRNGNDDSNKETIRTLSIDVPDPHFFDFDSERTEKTFAADQVWATYDDDDGMPRYYAFIQKVISSKPFRVRMSFLTSKSNAEFSPMNWVSSGFSKTTGDFRVGRYVVINTINIFSHRVKWEKGFRGVIKVFPRKGDIWALYRNWNLNWNEHTPDDVIHKYEMVEVLEEYNENKGILVVPLVKVAGFRTIFLRHMEPTANKNIPKEEMFRFSHRVPSYLLTGHEAHNAPKDCFELDPAATPLELLRFSQKQRMRV</sequence>